<dbReference type="EMBL" id="CP120682">
    <property type="protein sequence ID" value="WKN38762.1"/>
    <property type="molecule type" value="Genomic_DNA"/>
</dbReference>
<evidence type="ECO:0000256" key="2">
    <source>
        <dbReference type="SAM" id="Phobius"/>
    </source>
</evidence>
<dbReference type="Pfam" id="PF08448">
    <property type="entry name" value="PAS_4"/>
    <property type="match status" value="1"/>
</dbReference>
<evidence type="ECO:0000313" key="5">
    <source>
        <dbReference type="EMBL" id="WKN38762.1"/>
    </source>
</evidence>
<dbReference type="SUPFAM" id="SSF55785">
    <property type="entry name" value="PYP-like sensor domain (PAS domain)"/>
    <property type="match status" value="1"/>
</dbReference>
<dbReference type="Pfam" id="PF13185">
    <property type="entry name" value="GAF_2"/>
    <property type="match status" value="1"/>
</dbReference>
<reference evidence="5" key="2">
    <citation type="journal article" date="2024" name="Antonie Van Leeuwenhoek">
        <title>Roseihalotalea indica gen. nov., sp. nov., a halophilic Bacteroidetes from mesopelagic Southwest Indian Ocean with higher carbohydrate metabolic potential.</title>
        <authorList>
            <person name="Chen B."/>
            <person name="Zhang M."/>
            <person name="Lin D."/>
            <person name="Ye J."/>
            <person name="Tang K."/>
        </authorList>
    </citation>
    <scope>NUCLEOTIDE SEQUENCE</scope>
    <source>
        <strain evidence="5">TK19036</strain>
    </source>
</reference>
<proteinExistence type="predicted"/>
<dbReference type="InterPro" id="IPR029016">
    <property type="entry name" value="GAF-like_dom_sf"/>
</dbReference>
<evidence type="ECO:0000259" key="3">
    <source>
        <dbReference type="PROSITE" id="PS50113"/>
    </source>
</evidence>
<dbReference type="Pfam" id="PF00672">
    <property type="entry name" value="HAMP"/>
    <property type="match status" value="1"/>
</dbReference>
<evidence type="ECO:0000259" key="4">
    <source>
        <dbReference type="PROSITE" id="PS50885"/>
    </source>
</evidence>
<accession>A0AA49GQR1</accession>
<dbReference type="PROSITE" id="PS50113">
    <property type="entry name" value="PAC"/>
    <property type="match status" value="1"/>
</dbReference>
<keyword evidence="2" id="KW-0812">Transmembrane</keyword>
<feature type="domain" description="HAMP" evidence="4">
    <location>
        <begin position="219"/>
        <end position="275"/>
    </location>
</feature>
<dbReference type="SMART" id="SM00304">
    <property type="entry name" value="HAMP"/>
    <property type="match status" value="1"/>
</dbReference>
<dbReference type="InterPro" id="IPR000014">
    <property type="entry name" value="PAS"/>
</dbReference>
<dbReference type="InterPro" id="IPR035965">
    <property type="entry name" value="PAS-like_dom_sf"/>
</dbReference>
<evidence type="ECO:0000256" key="1">
    <source>
        <dbReference type="SAM" id="Coils"/>
    </source>
</evidence>
<dbReference type="Gene3D" id="3.30.450.40">
    <property type="match status" value="1"/>
</dbReference>
<dbReference type="InterPro" id="IPR003660">
    <property type="entry name" value="HAMP_dom"/>
</dbReference>
<feature type="coiled-coil region" evidence="1">
    <location>
        <begin position="486"/>
        <end position="538"/>
    </location>
</feature>
<dbReference type="SMART" id="SM00091">
    <property type="entry name" value="PAS"/>
    <property type="match status" value="1"/>
</dbReference>
<feature type="coiled-coil region" evidence="1">
    <location>
        <begin position="659"/>
        <end position="693"/>
    </location>
</feature>
<name>A0AA49GQR1_9BACT</name>
<dbReference type="PROSITE" id="PS50885">
    <property type="entry name" value="HAMP"/>
    <property type="match status" value="1"/>
</dbReference>
<organism evidence="5">
    <name type="scientific">Roseihalotalea indica</name>
    <dbReference type="NCBI Taxonomy" id="2867963"/>
    <lineage>
        <taxon>Bacteria</taxon>
        <taxon>Pseudomonadati</taxon>
        <taxon>Bacteroidota</taxon>
        <taxon>Cytophagia</taxon>
        <taxon>Cytophagales</taxon>
        <taxon>Catalimonadaceae</taxon>
        <taxon>Roseihalotalea</taxon>
    </lineage>
</organism>
<dbReference type="SMART" id="SM00065">
    <property type="entry name" value="GAF"/>
    <property type="match status" value="1"/>
</dbReference>
<reference evidence="5" key="1">
    <citation type="journal article" date="2023" name="Comput. Struct. Biotechnol. J.">
        <title>Discovery of a novel marine Bacteroidetes with a rich repertoire of carbohydrate-active enzymes.</title>
        <authorList>
            <person name="Chen B."/>
            <person name="Liu G."/>
            <person name="Chen Q."/>
            <person name="Wang H."/>
            <person name="Liu L."/>
            <person name="Tang K."/>
        </authorList>
    </citation>
    <scope>NUCLEOTIDE SEQUENCE</scope>
    <source>
        <strain evidence="5">TK19036</strain>
    </source>
</reference>
<feature type="domain" description="PAC" evidence="3">
    <location>
        <begin position="619"/>
        <end position="671"/>
    </location>
</feature>
<keyword evidence="2" id="KW-0472">Membrane</keyword>
<gene>
    <name evidence="5" type="ORF">K4G66_08600</name>
</gene>
<sequence>MKKVRFSIGGKILGGFLLLLTLFAITAITSILTLNSGIRLTERTIEVTDPSADAIVDFMAMVNESEKLITSWVYLQNNEDNKQALKDLHHAYPQQKEVLMQLSKLWDNDEQVYQLDSIFSQFEALLESEQEIMSSLVSFDDYEDPMAKLLAENMIEDSILPRTKEIRQQLTEIDAIKQREAETAQSENIASYLQLRKIILALGLATIVLGIIGALVLSRMITRPISYLKEVIVELGKGRLPEDDMQSSRKFNQDEVGEMADAVNGLVKGLRDTSAFAENIGKGQYESEFSPLSEEDVLGNSLLGMRDNLQQVAQEDKIRNWATEGSAKFGELLRQNSENVHELTQTILSNLITYMHANQGGLYIIQNEAEGEEPYMSLEACYAWDREKYLDQKIYHGEGLAGQAWQEKDTIYLTDVPDDYITITSGLGDANPTCILIIPLVVNEQVYGVIELASFEEFKPYEVEFMQKIAESIASTISSAKINTQTQQLLEESQQMTEQMQAQEEEMRQNMEELQATQEEMHRKQRELENTLGEAKQREAGFEESENRLFAIINNIPKFIFWKNKDLEFMGCNDAFAKLAGATSSQEVIGKTDFDFWPDNAEAFRTDDQQIIDSKEAKLDFEESQTDNQGNKSCMRVSKVPLTNQYGEVLGVLGMFEDITAYKDQLSELEETKQQLQQTEEELKQIVLLMREKGLEIEEVKSKDQ</sequence>
<dbReference type="NCBIfam" id="TIGR00229">
    <property type="entry name" value="sensory_box"/>
    <property type="match status" value="1"/>
</dbReference>
<dbReference type="Gene3D" id="6.10.340.10">
    <property type="match status" value="1"/>
</dbReference>
<dbReference type="CDD" id="cd00130">
    <property type="entry name" value="PAS"/>
    <property type="match status" value="1"/>
</dbReference>
<dbReference type="InterPro" id="IPR003018">
    <property type="entry name" value="GAF"/>
</dbReference>
<protein>
    <submittedName>
        <fullName evidence="5">GAF domain-containing protein</fullName>
    </submittedName>
</protein>
<keyword evidence="2" id="KW-1133">Transmembrane helix</keyword>
<dbReference type="Gene3D" id="3.30.450.20">
    <property type="entry name" value="PAS domain"/>
    <property type="match status" value="1"/>
</dbReference>
<dbReference type="PANTHER" id="PTHR32089:SF112">
    <property type="entry name" value="LYSOZYME-LIKE PROTEIN-RELATED"/>
    <property type="match status" value="1"/>
</dbReference>
<dbReference type="PANTHER" id="PTHR32089">
    <property type="entry name" value="METHYL-ACCEPTING CHEMOTAXIS PROTEIN MCPB"/>
    <property type="match status" value="1"/>
</dbReference>
<feature type="transmembrane region" description="Helical" evidence="2">
    <location>
        <begin position="198"/>
        <end position="217"/>
    </location>
</feature>
<keyword evidence="1" id="KW-0175">Coiled coil</keyword>
<dbReference type="InterPro" id="IPR013656">
    <property type="entry name" value="PAS_4"/>
</dbReference>
<dbReference type="InterPro" id="IPR000700">
    <property type="entry name" value="PAS-assoc_C"/>
</dbReference>
<dbReference type="AlphaFoldDB" id="A0AA49GQR1"/>
<dbReference type="GO" id="GO:0016020">
    <property type="term" value="C:membrane"/>
    <property type="evidence" value="ECO:0007669"/>
    <property type="project" value="InterPro"/>
</dbReference>
<dbReference type="GO" id="GO:0007165">
    <property type="term" value="P:signal transduction"/>
    <property type="evidence" value="ECO:0007669"/>
    <property type="project" value="InterPro"/>
</dbReference>
<feature type="transmembrane region" description="Helical" evidence="2">
    <location>
        <begin position="12"/>
        <end position="34"/>
    </location>
</feature>
<dbReference type="SUPFAM" id="SSF55781">
    <property type="entry name" value="GAF domain-like"/>
    <property type="match status" value="1"/>
</dbReference>